<evidence type="ECO:0000313" key="1">
    <source>
        <dbReference type="EMBL" id="KAF4971546.1"/>
    </source>
</evidence>
<accession>A0A8H4U852</accession>
<sequence length="103" mass="11610">MAIRRLLSAPTMGAAFFKVVRDTHSFFRSIFGSKMSSRKEHPGYFEAQPNEPYVPQESLDLDSSYINGCDHSLSNAQDSSQSLGRSANYWDLTKRSVKWAPGF</sequence>
<dbReference type="Proteomes" id="UP000635477">
    <property type="component" value="Unassembled WGS sequence"/>
</dbReference>
<comment type="caution">
    <text evidence="1">The sequence shown here is derived from an EMBL/GenBank/DDBJ whole genome shotgun (WGS) entry which is preliminary data.</text>
</comment>
<reference evidence="1" key="2">
    <citation type="submission" date="2020-05" db="EMBL/GenBank/DDBJ databases">
        <authorList>
            <person name="Kim H.-S."/>
            <person name="Proctor R.H."/>
            <person name="Brown D.W."/>
        </authorList>
    </citation>
    <scope>NUCLEOTIDE SEQUENCE</scope>
    <source>
        <strain evidence="1">NRRL 22465</strain>
    </source>
</reference>
<proteinExistence type="predicted"/>
<dbReference type="AlphaFoldDB" id="A0A8H4U852"/>
<name>A0A8H4U852_9HYPO</name>
<organism evidence="1 2">
    <name type="scientific">Fusarium zealandicum</name>
    <dbReference type="NCBI Taxonomy" id="1053134"/>
    <lineage>
        <taxon>Eukaryota</taxon>
        <taxon>Fungi</taxon>
        <taxon>Dikarya</taxon>
        <taxon>Ascomycota</taxon>
        <taxon>Pezizomycotina</taxon>
        <taxon>Sordariomycetes</taxon>
        <taxon>Hypocreomycetidae</taxon>
        <taxon>Hypocreales</taxon>
        <taxon>Nectriaceae</taxon>
        <taxon>Fusarium</taxon>
        <taxon>Fusarium staphyleae species complex</taxon>
    </lineage>
</organism>
<evidence type="ECO:0000313" key="2">
    <source>
        <dbReference type="Proteomes" id="UP000635477"/>
    </source>
</evidence>
<dbReference type="EMBL" id="JABEYC010000965">
    <property type="protein sequence ID" value="KAF4971546.1"/>
    <property type="molecule type" value="Genomic_DNA"/>
</dbReference>
<gene>
    <name evidence="1" type="ORF">FZEAL_9830</name>
</gene>
<keyword evidence="2" id="KW-1185">Reference proteome</keyword>
<protein>
    <submittedName>
        <fullName evidence="1">Uncharacterized protein</fullName>
    </submittedName>
</protein>
<reference evidence="1" key="1">
    <citation type="journal article" date="2020" name="BMC Genomics">
        <title>Correction to: Identification and distribution of gene clusters required for synthesis of sphingolipid metabolism inhibitors in diverse species of the filamentous fungus Fusarium.</title>
        <authorList>
            <person name="Kim H.S."/>
            <person name="Lohmar J.M."/>
            <person name="Busman M."/>
            <person name="Brown D.W."/>
            <person name="Naumann T.A."/>
            <person name="Divon H.H."/>
            <person name="Lysoe E."/>
            <person name="Uhlig S."/>
            <person name="Proctor R.H."/>
        </authorList>
    </citation>
    <scope>NUCLEOTIDE SEQUENCE</scope>
    <source>
        <strain evidence="1">NRRL 22465</strain>
    </source>
</reference>